<dbReference type="Proteomes" id="UP001501116">
    <property type="component" value="Unassembled WGS sequence"/>
</dbReference>
<name>A0ABP5DCU7_9PSEU</name>
<evidence type="ECO:0000256" key="1">
    <source>
        <dbReference type="SAM" id="MobiDB-lite"/>
    </source>
</evidence>
<organism evidence="2 3">
    <name type="scientific">Amycolatopsis minnesotensis</name>
    <dbReference type="NCBI Taxonomy" id="337894"/>
    <lineage>
        <taxon>Bacteria</taxon>
        <taxon>Bacillati</taxon>
        <taxon>Actinomycetota</taxon>
        <taxon>Actinomycetes</taxon>
        <taxon>Pseudonocardiales</taxon>
        <taxon>Pseudonocardiaceae</taxon>
        <taxon>Amycolatopsis</taxon>
    </lineage>
</organism>
<feature type="region of interest" description="Disordered" evidence="1">
    <location>
        <begin position="1"/>
        <end position="35"/>
    </location>
</feature>
<feature type="compositionally biased region" description="Basic and acidic residues" evidence="1">
    <location>
        <begin position="8"/>
        <end position="28"/>
    </location>
</feature>
<evidence type="ECO:0000313" key="2">
    <source>
        <dbReference type="EMBL" id="GAA1977811.1"/>
    </source>
</evidence>
<dbReference type="EMBL" id="BAAANN010000029">
    <property type="protein sequence ID" value="GAA1977811.1"/>
    <property type="molecule type" value="Genomic_DNA"/>
</dbReference>
<keyword evidence="3" id="KW-1185">Reference proteome</keyword>
<gene>
    <name evidence="2" type="ORF">GCM10009754_62130</name>
</gene>
<evidence type="ECO:0008006" key="4">
    <source>
        <dbReference type="Google" id="ProtNLM"/>
    </source>
</evidence>
<sequence length="299" mass="33916">MGTVLTEQEWRAREEAHTTRMRRWTEPHQRRRSRGEKHPVLDFLFTYYSHRPSHLERWQPGPGIVLSGAGARCFLQRRGYRAVPDGVALDDAEFGENRARAARSIRALLEATAGRAPRLSCFGLHEWAMVYRQPPGEVRHTQLPLRLGSSGTDEVVDSLEVRCGHYDAFRFFTDAARPRNTLAPARTTQIDLEQPGCLHANMDLFKWAYKLDPFVPSELLGDCFELAADIRVLDMRASPYDLAGFGYSPVAIETPHGRAEYARAQAEFARRAAPLRTRLIALCTRLLENGNRSVSRSDN</sequence>
<proteinExistence type="predicted"/>
<reference evidence="3" key="1">
    <citation type="journal article" date="2019" name="Int. J. Syst. Evol. Microbiol.">
        <title>The Global Catalogue of Microorganisms (GCM) 10K type strain sequencing project: providing services to taxonomists for standard genome sequencing and annotation.</title>
        <authorList>
            <consortium name="The Broad Institute Genomics Platform"/>
            <consortium name="The Broad Institute Genome Sequencing Center for Infectious Disease"/>
            <person name="Wu L."/>
            <person name="Ma J."/>
        </authorList>
    </citation>
    <scope>NUCLEOTIDE SEQUENCE [LARGE SCALE GENOMIC DNA]</scope>
    <source>
        <strain evidence="3">JCM 14545</strain>
    </source>
</reference>
<accession>A0ABP5DCU7</accession>
<comment type="caution">
    <text evidence="2">The sequence shown here is derived from an EMBL/GenBank/DDBJ whole genome shotgun (WGS) entry which is preliminary data.</text>
</comment>
<protein>
    <recommendedName>
        <fullName evidence="4">3-methyladenine DNA glycosylase</fullName>
    </recommendedName>
</protein>
<evidence type="ECO:0000313" key="3">
    <source>
        <dbReference type="Proteomes" id="UP001501116"/>
    </source>
</evidence>